<keyword evidence="3" id="KW-1185">Reference proteome</keyword>
<proteinExistence type="predicted"/>
<dbReference type="Gene3D" id="3.50.50.60">
    <property type="entry name" value="FAD/NAD(P)-binding domain"/>
    <property type="match status" value="2"/>
</dbReference>
<sequence>MEIKTFDERLKLGNGDYDRLVHSRKPKGIDDKQAYIVGTGIAGLATAGFLIKDAHMHPSKITFLEKEDIAGGALDGRLLSEINYVARGGREMGHHFEVLWDLFSVIPSREDPEMSILDYFYYTNLDDPNFSNCRITHKKGERYDNGKFNLSQDVIKEIIHLVLTPDMDLQNVAVEEIFSKEFLASDFWIFYKTMFAFEDWHSALEFKLYVNRFIHHVGGLPDLSALQFTRYDQYESIVTPMIDWLRKQGVQTEYNCQVEDLEFEISDNKKLATKIVATDTQTGADKSISLSENDLVFVTTGSLVEASSYGDNFTAPDLAIDSSESFKLWKNIAKKSPDFGKPEVFTSTIDKTNWESATITVKSQEIASYIEKITQRSPYTGKVVTGGIVTAVDSNWLMSWTINRQGQYMGQPEDQIAVWVYGFFTDVDGNFIKKPMKKCTGEEIAKEWLYHIGVPEHEFDRLAQETSTIPVYMPYITSQFMPRSFGDRPYVVPKNAVNFAFLGQFVETLDNPGRDTVFTTEYSGRCAMEAVYVLTGVEKKVPEVFASSYDVRYMLAAASALQDGEKLKLDLPFGFGAVIENKIRGTEIERMLKEYHLI</sequence>
<dbReference type="EMBL" id="AGEG01000003">
    <property type="protein sequence ID" value="EHR37772.1"/>
    <property type="molecule type" value="Genomic_DNA"/>
</dbReference>
<dbReference type="STRING" id="883113.HMPREF9708_00401"/>
<dbReference type="Pfam" id="PF06100">
    <property type="entry name" value="MCRA"/>
    <property type="match status" value="1"/>
</dbReference>
<reference evidence="2 3" key="1">
    <citation type="submission" date="2012-01" db="EMBL/GenBank/DDBJ databases">
        <title>The Genome Sequence of Facklamia languida CCUG 37842.</title>
        <authorList>
            <consortium name="The Broad Institute Genome Sequencing Platform"/>
            <person name="Earl A."/>
            <person name="Ward D."/>
            <person name="Feldgarden M."/>
            <person name="Gevers D."/>
            <person name="Huys G."/>
            <person name="Young S.K."/>
            <person name="Zeng Q."/>
            <person name="Gargeya S."/>
            <person name="Fitzgerald M."/>
            <person name="Haas B."/>
            <person name="Abouelleil A."/>
            <person name="Alvarado L."/>
            <person name="Arachchi H.M."/>
            <person name="Berlin A."/>
            <person name="Chapman S.B."/>
            <person name="Gearin G."/>
            <person name="Goldberg J."/>
            <person name="Griggs A."/>
            <person name="Gujja S."/>
            <person name="Hansen M."/>
            <person name="Heiman D."/>
            <person name="Howarth C."/>
            <person name="Larimer J."/>
            <person name="Lui A."/>
            <person name="MacDonald P.J.P."/>
            <person name="McCowen C."/>
            <person name="Montmayeur A."/>
            <person name="Murphy C."/>
            <person name="Neiman D."/>
            <person name="Pearson M."/>
            <person name="Priest M."/>
            <person name="Roberts A."/>
            <person name="Saif S."/>
            <person name="Shea T."/>
            <person name="Sisk P."/>
            <person name="Stolte C."/>
            <person name="Sykes S."/>
            <person name="Wortman J."/>
            <person name="Nusbaum C."/>
            <person name="Birren B."/>
        </authorList>
    </citation>
    <scope>NUCLEOTIDE SEQUENCE [LARGE SCALE GENOMIC DNA]</scope>
    <source>
        <strain evidence="2 3">CCUG 37842</strain>
    </source>
</reference>
<dbReference type="AlphaFoldDB" id="H3NHX3"/>
<dbReference type="HOGENOM" id="CLU_024043_2_0_9"/>
<dbReference type="PANTHER" id="PTHR37417">
    <property type="entry name" value="67 KDA MYOSIN-CROSS-REACTIVE ANTIGEN FAMILY PROTEIN (AFU_ORTHOLOGUE AFUA_5G09970)"/>
    <property type="match status" value="1"/>
</dbReference>
<evidence type="ECO:0008006" key="4">
    <source>
        <dbReference type="Google" id="ProtNLM"/>
    </source>
</evidence>
<dbReference type="RefSeq" id="WP_006308353.1">
    <property type="nucleotide sequence ID" value="NZ_JH601133.1"/>
</dbReference>
<name>H3NHX3_9LACT</name>
<keyword evidence="1" id="KW-1133">Transmembrane helix</keyword>
<keyword evidence="1" id="KW-0812">Transmembrane</keyword>
<dbReference type="GO" id="GO:0050151">
    <property type="term" value="F:oleate hydratase activity"/>
    <property type="evidence" value="ECO:0007669"/>
    <property type="project" value="InterPro"/>
</dbReference>
<feature type="transmembrane region" description="Helical" evidence="1">
    <location>
        <begin position="34"/>
        <end position="51"/>
    </location>
</feature>
<gene>
    <name evidence="2" type="ORF">HMPREF9708_00401</name>
</gene>
<dbReference type="InterPro" id="IPR036188">
    <property type="entry name" value="FAD/NAD-bd_sf"/>
</dbReference>
<dbReference type="SUPFAM" id="SSF51905">
    <property type="entry name" value="FAD/NAD(P)-binding domain"/>
    <property type="match status" value="1"/>
</dbReference>
<dbReference type="PATRIC" id="fig|883113.3.peg.404"/>
<dbReference type="InterPro" id="IPR010354">
    <property type="entry name" value="Oleate_hydratase"/>
</dbReference>
<dbReference type="NCBIfam" id="NF010584">
    <property type="entry name" value="PRK13977.1"/>
    <property type="match status" value="1"/>
</dbReference>
<dbReference type="GO" id="GO:0071949">
    <property type="term" value="F:FAD binding"/>
    <property type="evidence" value="ECO:0007669"/>
    <property type="project" value="InterPro"/>
</dbReference>
<dbReference type="PANTHER" id="PTHR37417:SF3">
    <property type="entry name" value="MYOSIN-CROSSREACTIVE PROTEIN"/>
    <property type="match status" value="1"/>
</dbReference>
<evidence type="ECO:0000313" key="2">
    <source>
        <dbReference type="EMBL" id="EHR37772.1"/>
    </source>
</evidence>
<dbReference type="OrthoDB" id="4540221at2"/>
<dbReference type="eggNOG" id="COG4716">
    <property type="taxonomic scope" value="Bacteria"/>
</dbReference>
<evidence type="ECO:0000256" key="1">
    <source>
        <dbReference type="SAM" id="Phobius"/>
    </source>
</evidence>
<dbReference type="Proteomes" id="UP000006190">
    <property type="component" value="Unassembled WGS sequence"/>
</dbReference>
<organism evidence="2 3">
    <name type="scientific">Facklamia languida CCUG 37842</name>
    <dbReference type="NCBI Taxonomy" id="883113"/>
    <lineage>
        <taxon>Bacteria</taxon>
        <taxon>Bacillati</taxon>
        <taxon>Bacillota</taxon>
        <taxon>Bacilli</taxon>
        <taxon>Lactobacillales</taxon>
        <taxon>Aerococcaceae</taxon>
        <taxon>Facklamia</taxon>
    </lineage>
</organism>
<evidence type="ECO:0000313" key="3">
    <source>
        <dbReference type="Proteomes" id="UP000006190"/>
    </source>
</evidence>
<accession>H3NHX3</accession>
<comment type="caution">
    <text evidence="2">The sequence shown here is derived from an EMBL/GenBank/DDBJ whole genome shotgun (WGS) entry which is preliminary data.</text>
</comment>
<keyword evidence="1" id="KW-0472">Membrane</keyword>
<dbReference type="GO" id="GO:0006631">
    <property type="term" value="P:fatty acid metabolic process"/>
    <property type="evidence" value="ECO:0007669"/>
    <property type="project" value="InterPro"/>
</dbReference>
<dbReference type="Gene3D" id="3.30.9.80">
    <property type="match status" value="1"/>
</dbReference>
<protein>
    <recommendedName>
        <fullName evidence="4">Myosin-crossreactive antigen</fullName>
    </recommendedName>
</protein>